<reference evidence="1 2" key="1">
    <citation type="journal article" date="2013" name="BMC Genomics">
        <title>Genomics-driven discovery of the pneumocandin biosynthetic gene cluster in the fungus Glarea lozoyensis.</title>
        <authorList>
            <person name="Chen L."/>
            <person name="Yue Q."/>
            <person name="Zhang X."/>
            <person name="Xiang M."/>
            <person name="Wang C."/>
            <person name="Li S."/>
            <person name="Che Y."/>
            <person name="Ortiz-Lopez F.J."/>
            <person name="Bills G.F."/>
            <person name="Liu X."/>
            <person name="An Z."/>
        </authorList>
    </citation>
    <scope>NUCLEOTIDE SEQUENCE [LARGE SCALE GENOMIC DNA]</scope>
    <source>
        <strain evidence="2">ATCC 20868 / MF5171</strain>
    </source>
</reference>
<gene>
    <name evidence="1" type="ORF">GLAREA_06097</name>
</gene>
<dbReference type="HOGENOM" id="CLU_2210310_0_0_1"/>
<dbReference type="KEGG" id="glz:GLAREA_06097"/>
<evidence type="ECO:0000313" key="2">
    <source>
        <dbReference type="Proteomes" id="UP000016922"/>
    </source>
</evidence>
<keyword evidence="2" id="KW-1185">Reference proteome</keyword>
<sequence>MCLNSRWCVPAQFGYYISGGKAVGGREEVVTSSVKPRVRHGEAGKCELECQSRCRAGAMQKVAVDGERGLEDSRTGWILEDWLDTRGLAGYSRTGWILDWILDVVET</sequence>
<name>S3D5P4_GLAL2</name>
<dbReference type="AlphaFoldDB" id="S3D5P4"/>
<protein>
    <submittedName>
        <fullName evidence="1">Uncharacterized protein</fullName>
    </submittedName>
</protein>
<accession>S3D5P4</accession>
<dbReference type="RefSeq" id="XP_008079702.1">
    <property type="nucleotide sequence ID" value="XM_008081511.1"/>
</dbReference>
<proteinExistence type="predicted"/>
<dbReference type="Proteomes" id="UP000016922">
    <property type="component" value="Unassembled WGS sequence"/>
</dbReference>
<dbReference type="GeneID" id="19465151"/>
<evidence type="ECO:0000313" key="1">
    <source>
        <dbReference type="EMBL" id="EPE33085.1"/>
    </source>
</evidence>
<organism evidence="1 2">
    <name type="scientific">Glarea lozoyensis (strain ATCC 20868 / MF5171)</name>
    <dbReference type="NCBI Taxonomy" id="1116229"/>
    <lineage>
        <taxon>Eukaryota</taxon>
        <taxon>Fungi</taxon>
        <taxon>Dikarya</taxon>
        <taxon>Ascomycota</taxon>
        <taxon>Pezizomycotina</taxon>
        <taxon>Leotiomycetes</taxon>
        <taxon>Helotiales</taxon>
        <taxon>Helotiaceae</taxon>
        <taxon>Glarea</taxon>
    </lineage>
</organism>
<dbReference type="EMBL" id="KE145358">
    <property type="protein sequence ID" value="EPE33085.1"/>
    <property type="molecule type" value="Genomic_DNA"/>
</dbReference>